<evidence type="ECO:0000313" key="2">
    <source>
        <dbReference type="EMBL" id="GAF27214.1"/>
    </source>
</evidence>
<feature type="domain" description="YjeF C-terminal" evidence="1">
    <location>
        <begin position="123"/>
        <end position="274"/>
    </location>
</feature>
<organism evidence="2">
    <name type="scientific">Moorella thermoacetica Y72</name>
    <dbReference type="NCBI Taxonomy" id="1325331"/>
    <lineage>
        <taxon>Bacteria</taxon>
        <taxon>Bacillati</taxon>
        <taxon>Bacillota</taxon>
        <taxon>Clostridia</taxon>
        <taxon>Neomoorellales</taxon>
        <taxon>Neomoorellaceae</taxon>
        <taxon>Neomoorella</taxon>
    </lineage>
</organism>
<dbReference type="AlphaFoldDB" id="A0A0S6UI42"/>
<keyword evidence="2" id="KW-0808">Transferase</keyword>
<dbReference type="EMBL" id="DF238840">
    <property type="protein sequence ID" value="GAF27214.1"/>
    <property type="molecule type" value="Genomic_DNA"/>
</dbReference>
<dbReference type="Proteomes" id="UP000063718">
    <property type="component" value="Unassembled WGS sequence"/>
</dbReference>
<reference evidence="2" key="1">
    <citation type="journal article" date="2014" name="Gene">
        <title>Genome-guided analysis of transformation efficiency and carbon dioxide assimilation by Moorella thermoacetica Y72.</title>
        <authorList>
            <person name="Tsukahara K."/>
            <person name="Kita A."/>
            <person name="Nakashimada Y."/>
            <person name="Hoshino T."/>
            <person name="Murakami K."/>
        </authorList>
    </citation>
    <scope>NUCLEOTIDE SEQUENCE [LARGE SCALE GENOMIC DNA]</scope>
    <source>
        <strain evidence="2">Y72</strain>
    </source>
</reference>
<accession>A0A0S6UI42</accession>
<evidence type="ECO:0000259" key="1">
    <source>
        <dbReference type="Pfam" id="PF01256"/>
    </source>
</evidence>
<keyword evidence="2" id="KW-0418">Kinase</keyword>
<dbReference type="SUPFAM" id="SSF53613">
    <property type="entry name" value="Ribokinase-like"/>
    <property type="match status" value="1"/>
</dbReference>
<name>A0A0S6UI42_NEOTH</name>
<dbReference type="InterPro" id="IPR000631">
    <property type="entry name" value="CARKD"/>
</dbReference>
<dbReference type="GO" id="GO:0016836">
    <property type="term" value="F:hydro-lyase activity"/>
    <property type="evidence" value="ECO:0007669"/>
    <property type="project" value="InterPro"/>
</dbReference>
<gene>
    <name evidence="2" type="ORF">MTY_2555</name>
</gene>
<proteinExistence type="predicted"/>
<dbReference type="Gene3D" id="3.40.1190.20">
    <property type="match status" value="1"/>
</dbReference>
<protein>
    <submittedName>
        <fullName evidence="2">Predicted sugar kinase</fullName>
    </submittedName>
</protein>
<dbReference type="GO" id="GO:0016301">
    <property type="term" value="F:kinase activity"/>
    <property type="evidence" value="ECO:0007669"/>
    <property type="project" value="UniProtKB-KW"/>
</dbReference>
<dbReference type="CDD" id="cd01171">
    <property type="entry name" value="YXKO-related"/>
    <property type="match status" value="1"/>
</dbReference>
<dbReference type="Pfam" id="PF01256">
    <property type="entry name" value="Carb_kinase"/>
    <property type="match status" value="1"/>
</dbReference>
<dbReference type="InterPro" id="IPR029056">
    <property type="entry name" value="Ribokinase-like"/>
</dbReference>
<sequence length="300" mass="32281">MERGSAQLMLIAGTVPVTDMPLIFGRVEKEGKKLRVDGHYLPCTQGTMAMVSAALATTCHLGLEPPRVLLAGDIGTGKGSRLIYQYLIEHIEELAPRVLALHYCLPIVTLMQKLYTAVEKCHPRPMLIADAGSMYAAKAAGVAPHFDIFTPDPSEMAFLADPEAVHPAYISRHLFEDAFARVPELIKRAYANGGAAKCLLVKGAVDYIVKDGVIVDEIKEPDVPQMECIGGTGDTITGMVTAFTYAELELEQAASISAKANRAAGQRANPTPATSVAEIIDQLPGVFRENLCSWSGICTR</sequence>